<feature type="non-terminal residue" evidence="1">
    <location>
        <position position="1"/>
    </location>
</feature>
<reference evidence="1" key="1">
    <citation type="submission" date="2018-05" db="EMBL/GenBank/DDBJ databases">
        <authorList>
            <person name="Lanie J.A."/>
            <person name="Ng W.-L."/>
            <person name="Kazmierczak K.M."/>
            <person name="Andrzejewski T.M."/>
            <person name="Davidsen T.M."/>
            <person name="Wayne K.J."/>
            <person name="Tettelin H."/>
            <person name="Glass J.I."/>
            <person name="Rusch D."/>
            <person name="Podicherti R."/>
            <person name="Tsui H.-C.T."/>
            <person name="Winkler M.E."/>
        </authorList>
    </citation>
    <scope>NUCLEOTIDE SEQUENCE</scope>
</reference>
<proteinExistence type="predicted"/>
<dbReference type="AlphaFoldDB" id="A0A383A800"/>
<sequence>NFNADSTGTYNLPGNVVRGWADSPYITISGSSNPYLSFYCNYDTDTEGKKTDQRWVRIYRDFILVYVEQLYTTGGTCSEMGKWHRHLIPLKKEWGDIMVQFFFHSVDTIENNHGGWFIDDFEVFGNLPPVLAAGTLQQYNSRNIVVPVGGKGTDRIDIKAVLIDPEEDPLQLEVEVRPLNGRFLGRATHVSGHIPSGHTAVISITGITEGPYHYQARAKDSDGGYSKWVSFGNNNETDPDFIFSKGKIHKGPG</sequence>
<dbReference type="EMBL" id="UINC01189885">
    <property type="protein sequence ID" value="SVE03774.1"/>
    <property type="molecule type" value="Genomic_DNA"/>
</dbReference>
<evidence type="ECO:0008006" key="2">
    <source>
        <dbReference type="Google" id="ProtNLM"/>
    </source>
</evidence>
<accession>A0A383A800</accession>
<evidence type="ECO:0000313" key="1">
    <source>
        <dbReference type="EMBL" id="SVE03774.1"/>
    </source>
</evidence>
<gene>
    <name evidence="1" type="ORF">METZ01_LOCUS456628</name>
</gene>
<organism evidence="1">
    <name type="scientific">marine metagenome</name>
    <dbReference type="NCBI Taxonomy" id="408172"/>
    <lineage>
        <taxon>unclassified sequences</taxon>
        <taxon>metagenomes</taxon>
        <taxon>ecological metagenomes</taxon>
    </lineage>
</organism>
<name>A0A383A800_9ZZZZ</name>
<protein>
    <recommendedName>
        <fullName evidence="2">MAM domain-containing protein</fullName>
    </recommendedName>
</protein>
<feature type="non-terminal residue" evidence="1">
    <location>
        <position position="253"/>
    </location>
</feature>